<proteinExistence type="predicted"/>
<feature type="compositionally biased region" description="Basic and acidic residues" evidence="1">
    <location>
        <begin position="20"/>
        <end position="29"/>
    </location>
</feature>
<feature type="region of interest" description="Disordered" evidence="1">
    <location>
        <begin position="1"/>
        <end position="29"/>
    </location>
</feature>
<gene>
    <name evidence="2" type="ORF">AURDEDRAFT_117619</name>
</gene>
<name>J0CVR6_AURST</name>
<dbReference type="InParanoid" id="J0CVR6"/>
<reference evidence="3" key="1">
    <citation type="journal article" date="2012" name="Science">
        <title>The Paleozoic origin of enzymatic lignin decomposition reconstructed from 31 fungal genomes.</title>
        <authorList>
            <person name="Floudas D."/>
            <person name="Binder M."/>
            <person name="Riley R."/>
            <person name="Barry K."/>
            <person name="Blanchette R.A."/>
            <person name="Henrissat B."/>
            <person name="Martinez A.T."/>
            <person name="Otillar R."/>
            <person name="Spatafora J.W."/>
            <person name="Yadav J.S."/>
            <person name="Aerts A."/>
            <person name="Benoit I."/>
            <person name="Boyd A."/>
            <person name="Carlson A."/>
            <person name="Copeland A."/>
            <person name="Coutinho P.M."/>
            <person name="de Vries R.P."/>
            <person name="Ferreira P."/>
            <person name="Findley K."/>
            <person name="Foster B."/>
            <person name="Gaskell J."/>
            <person name="Glotzer D."/>
            <person name="Gorecki P."/>
            <person name="Heitman J."/>
            <person name="Hesse C."/>
            <person name="Hori C."/>
            <person name="Igarashi K."/>
            <person name="Jurgens J.A."/>
            <person name="Kallen N."/>
            <person name="Kersten P."/>
            <person name="Kohler A."/>
            <person name="Kuees U."/>
            <person name="Kumar T.K.A."/>
            <person name="Kuo A."/>
            <person name="LaButti K."/>
            <person name="Larrondo L.F."/>
            <person name="Lindquist E."/>
            <person name="Ling A."/>
            <person name="Lombard V."/>
            <person name="Lucas S."/>
            <person name="Lundell T."/>
            <person name="Martin R."/>
            <person name="McLaughlin D.J."/>
            <person name="Morgenstern I."/>
            <person name="Morin E."/>
            <person name="Murat C."/>
            <person name="Nagy L.G."/>
            <person name="Nolan M."/>
            <person name="Ohm R.A."/>
            <person name="Patyshakuliyeva A."/>
            <person name="Rokas A."/>
            <person name="Ruiz-Duenas F.J."/>
            <person name="Sabat G."/>
            <person name="Salamov A."/>
            <person name="Samejima M."/>
            <person name="Schmutz J."/>
            <person name="Slot J.C."/>
            <person name="St John F."/>
            <person name="Stenlid J."/>
            <person name="Sun H."/>
            <person name="Sun S."/>
            <person name="Syed K."/>
            <person name="Tsang A."/>
            <person name="Wiebenga A."/>
            <person name="Young D."/>
            <person name="Pisabarro A."/>
            <person name="Eastwood D.C."/>
            <person name="Martin F."/>
            <person name="Cullen D."/>
            <person name="Grigoriev I.V."/>
            <person name="Hibbett D.S."/>
        </authorList>
    </citation>
    <scope>NUCLEOTIDE SEQUENCE [LARGE SCALE GENOMIC DNA]</scope>
    <source>
        <strain evidence="3">TFB10046</strain>
    </source>
</reference>
<dbReference type="AlphaFoldDB" id="J0CVR6"/>
<accession>J0CVR6</accession>
<evidence type="ECO:0000256" key="1">
    <source>
        <dbReference type="SAM" id="MobiDB-lite"/>
    </source>
</evidence>
<keyword evidence="3" id="KW-1185">Reference proteome</keyword>
<sequence>MRDVPVLRQHPSPRTRMRHAHDMRDPPFRRLPCDATHVCRMRTIQQRTTQLADEGSQVEH</sequence>
<evidence type="ECO:0000313" key="2">
    <source>
        <dbReference type="EMBL" id="EJD34511.1"/>
    </source>
</evidence>
<dbReference type="Proteomes" id="UP000006514">
    <property type="component" value="Unassembled WGS sequence"/>
</dbReference>
<protein>
    <submittedName>
        <fullName evidence="2">Uncharacterized protein</fullName>
    </submittedName>
</protein>
<dbReference type="EMBL" id="JH687941">
    <property type="protein sequence ID" value="EJD34511.1"/>
    <property type="molecule type" value="Genomic_DNA"/>
</dbReference>
<evidence type="ECO:0000313" key="3">
    <source>
        <dbReference type="Proteomes" id="UP000006514"/>
    </source>
</evidence>
<organism evidence="2 3">
    <name type="scientific">Auricularia subglabra (strain TFB-10046 / SS5)</name>
    <name type="common">White-rot fungus</name>
    <name type="synonym">Auricularia delicata (strain TFB10046)</name>
    <dbReference type="NCBI Taxonomy" id="717982"/>
    <lineage>
        <taxon>Eukaryota</taxon>
        <taxon>Fungi</taxon>
        <taxon>Dikarya</taxon>
        <taxon>Basidiomycota</taxon>
        <taxon>Agaricomycotina</taxon>
        <taxon>Agaricomycetes</taxon>
        <taxon>Auriculariales</taxon>
        <taxon>Auriculariaceae</taxon>
        <taxon>Auricularia</taxon>
    </lineage>
</organism>
<dbReference type="KEGG" id="adl:AURDEDRAFT_117619"/>